<dbReference type="PANTHER" id="PTHR21716:SF67">
    <property type="entry name" value="TRANSPORT PROTEIN YDIK-RELATED"/>
    <property type="match status" value="1"/>
</dbReference>
<dbReference type="Proteomes" id="UP000199169">
    <property type="component" value="Unassembled WGS sequence"/>
</dbReference>
<sequence length="363" mass="38788">MNSGHKQLIQIALVALLLIGCVAVLLPFTGTLLFAIVICVTTLPIRNRLLTLCRGRSSLAALLVSILLLILLVAPMALLSGSLADGVELAIRYFKPLMEKGLPATPPEWLLRMPFVGPDVANYWQELIESREEMNALLRQVLDPTRRLALGAVALFAQGLLQLVLVIFFVFFIFRDAHLYVEALHTGSRMLAGDLGERMLALVEGTVTGVMAGIVGTAAAQTIVAMIGFIIAGVPGIIILTLATFFFSMIPVVGATLIWLGAAVWLYNEGQTGWAVFMVLWGMFGISSVDNFLKPVLISRSASLPLLLIVVGVFGGVLVFGFIGLFLGPTLLALGQVLVREWLAHADPDAPGSTSGSGEGGLR</sequence>
<dbReference type="Pfam" id="PF01594">
    <property type="entry name" value="AI-2E_transport"/>
    <property type="match status" value="1"/>
</dbReference>
<keyword evidence="6 8" id="KW-1133">Transmembrane helix</keyword>
<dbReference type="PROSITE" id="PS51257">
    <property type="entry name" value="PROKAR_LIPOPROTEIN"/>
    <property type="match status" value="1"/>
</dbReference>
<feature type="transmembrane region" description="Helical" evidence="8">
    <location>
        <begin position="148"/>
        <end position="174"/>
    </location>
</feature>
<keyword evidence="10" id="KW-1185">Reference proteome</keyword>
<dbReference type="STRING" id="1860102.ACCAA_10054"/>
<feature type="transmembrane region" description="Helical" evidence="8">
    <location>
        <begin position="273"/>
        <end position="293"/>
    </location>
</feature>
<feature type="transmembrane region" description="Helical" evidence="8">
    <location>
        <begin position="239"/>
        <end position="267"/>
    </location>
</feature>
<dbReference type="InterPro" id="IPR002549">
    <property type="entry name" value="AI-2E-like"/>
</dbReference>
<reference evidence="9 10" key="1">
    <citation type="submission" date="2016-06" db="EMBL/GenBank/DDBJ databases">
        <authorList>
            <person name="Kjaerup R.B."/>
            <person name="Dalgaard T.S."/>
            <person name="Juul-Madsen H.R."/>
        </authorList>
    </citation>
    <scope>NUCLEOTIDE SEQUENCE [LARGE SCALE GENOMIC DNA]</scope>
    <source>
        <strain evidence="9">3</strain>
    </source>
</reference>
<evidence type="ECO:0000256" key="4">
    <source>
        <dbReference type="ARBA" id="ARBA00022475"/>
    </source>
</evidence>
<evidence type="ECO:0000256" key="2">
    <source>
        <dbReference type="ARBA" id="ARBA00009773"/>
    </source>
</evidence>
<name>A0A1A8XEE0_9PROT</name>
<proteinExistence type="inferred from homology"/>
<evidence type="ECO:0000256" key="3">
    <source>
        <dbReference type="ARBA" id="ARBA00022448"/>
    </source>
</evidence>
<evidence type="ECO:0000313" key="10">
    <source>
        <dbReference type="Proteomes" id="UP000199169"/>
    </source>
</evidence>
<feature type="transmembrane region" description="Helical" evidence="8">
    <location>
        <begin position="305"/>
        <end position="327"/>
    </location>
</feature>
<evidence type="ECO:0000256" key="1">
    <source>
        <dbReference type="ARBA" id="ARBA00004651"/>
    </source>
</evidence>
<evidence type="ECO:0000256" key="7">
    <source>
        <dbReference type="ARBA" id="ARBA00023136"/>
    </source>
</evidence>
<dbReference type="AlphaFoldDB" id="A0A1A8XEE0"/>
<gene>
    <name evidence="9" type="ORF">ACCAA_10054</name>
</gene>
<feature type="transmembrane region" description="Helical" evidence="8">
    <location>
        <begin position="57"/>
        <end position="79"/>
    </location>
</feature>
<feature type="transmembrane region" description="Helical" evidence="8">
    <location>
        <begin position="209"/>
        <end position="232"/>
    </location>
</feature>
<protein>
    <recommendedName>
        <fullName evidence="11">Permease</fullName>
    </recommendedName>
</protein>
<comment type="similarity">
    <text evidence="2">Belongs to the autoinducer-2 exporter (AI-2E) (TC 2.A.86) family.</text>
</comment>
<keyword evidence="3" id="KW-0813">Transport</keyword>
<keyword evidence="4" id="KW-1003">Cell membrane</keyword>
<organism evidence="9 10">
    <name type="scientific">Candidatus Accumulibacter aalborgensis</name>
    <dbReference type="NCBI Taxonomy" id="1860102"/>
    <lineage>
        <taxon>Bacteria</taxon>
        <taxon>Pseudomonadati</taxon>
        <taxon>Pseudomonadota</taxon>
        <taxon>Betaproteobacteria</taxon>
        <taxon>Candidatus Accumulibacter</taxon>
    </lineage>
</organism>
<evidence type="ECO:0000256" key="5">
    <source>
        <dbReference type="ARBA" id="ARBA00022692"/>
    </source>
</evidence>
<feature type="transmembrane region" description="Helical" evidence="8">
    <location>
        <begin position="12"/>
        <end position="45"/>
    </location>
</feature>
<dbReference type="PANTHER" id="PTHR21716">
    <property type="entry name" value="TRANSMEMBRANE PROTEIN"/>
    <property type="match status" value="1"/>
</dbReference>
<keyword evidence="5 8" id="KW-0812">Transmembrane</keyword>
<accession>A0A1A8XEE0</accession>
<evidence type="ECO:0000313" key="9">
    <source>
        <dbReference type="EMBL" id="SBT03101.1"/>
    </source>
</evidence>
<evidence type="ECO:0000256" key="6">
    <source>
        <dbReference type="ARBA" id="ARBA00022989"/>
    </source>
</evidence>
<keyword evidence="7 8" id="KW-0472">Membrane</keyword>
<comment type="subcellular location">
    <subcellularLocation>
        <location evidence="1">Cell membrane</location>
        <topology evidence="1">Multi-pass membrane protein</topology>
    </subcellularLocation>
</comment>
<dbReference type="GO" id="GO:0005886">
    <property type="term" value="C:plasma membrane"/>
    <property type="evidence" value="ECO:0007669"/>
    <property type="project" value="UniProtKB-SubCell"/>
</dbReference>
<dbReference type="EMBL" id="FLQX01000001">
    <property type="protein sequence ID" value="SBT03101.1"/>
    <property type="molecule type" value="Genomic_DNA"/>
</dbReference>
<evidence type="ECO:0008006" key="11">
    <source>
        <dbReference type="Google" id="ProtNLM"/>
    </source>
</evidence>
<dbReference type="RefSeq" id="WP_186405246.1">
    <property type="nucleotide sequence ID" value="NZ_FLQX01000001.1"/>
</dbReference>
<evidence type="ECO:0000256" key="8">
    <source>
        <dbReference type="SAM" id="Phobius"/>
    </source>
</evidence>